<evidence type="ECO:0000256" key="1">
    <source>
        <dbReference type="ARBA" id="ARBA00004479"/>
    </source>
</evidence>
<evidence type="ECO:0000256" key="4">
    <source>
        <dbReference type="ARBA" id="ARBA00022737"/>
    </source>
</evidence>
<keyword evidence="13" id="KW-1185">Reference proteome</keyword>
<feature type="signal peptide" evidence="11">
    <location>
        <begin position="1"/>
        <end position="21"/>
    </location>
</feature>
<keyword evidence="8 11" id="KW-0675">Receptor</keyword>
<name>A0A811VDA7_CERCA</name>
<dbReference type="InterPro" id="IPR013519">
    <property type="entry name" value="Int_alpha_beta-p"/>
</dbReference>
<dbReference type="PANTHER" id="PTHR23220">
    <property type="entry name" value="INTEGRIN ALPHA"/>
    <property type="match status" value="1"/>
</dbReference>
<keyword evidence="11" id="KW-1133">Transmembrane helix</keyword>
<keyword evidence="9" id="KW-0325">Glycoprotein</keyword>
<comment type="caution">
    <text evidence="12">The sequence shown here is derived from an EMBL/GenBank/DDBJ whole genome shotgun (WGS) entry which is preliminary data.</text>
</comment>
<dbReference type="GO" id="GO:0009897">
    <property type="term" value="C:external side of plasma membrane"/>
    <property type="evidence" value="ECO:0007669"/>
    <property type="project" value="TreeGrafter"/>
</dbReference>
<evidence type="ECO:0000313" key="12">
    <source>
        <dbReference type="EMBL" id="CAD7013280.1"/>
    </source>
</evidence>
<dbReference type="Gene3D" id="1.20.5.930">
    <property type="entry name" value="Bicelle-embedded integrin alpha(iib) transmembrane segment"/>
    <property type="match status" value="1"/>
</dbReference>
<dbReference type="GO" id="GO:0005178">
    <property type="term" value="F:integrin binding"/>
    <property type="evidence" value="ECO:0007669"/>
    <property type="project" value="TreeGrafter"/>
</dbReference>
<organism evidence="12 13">
    <name type="scientific">Ceratitis capitata</name>
    <name type="common">Mediterranean fruit fly</name>
    <name type="synonym">Tephritis capitata</name>
    <dbReference type="NCBI Taxonomy" id="7213"/>
    <lineage>
        <taxon>Eukaryota</taxon>
        <taxon>Metazoa</taxon>
        <taxon>Ecdysozoa</taxon>
        <taxon>Arthropoda</taxon>
        <taxon>Hexapoda</taxon>
        <taxon>Insecta</taxon>
        <taxon>Pterygota</taxon>
        <taxon>Neoptera</taxon>
        <taxon>Endopterygota</taxon>
        <taxon>Diptera</taxon>
        <taxon>Brachycera</taxon>
        <taxon>Muscomorpha</taxon>
        <taxon>Tephritoidea</taxon>
        <taxon>Tephritidae</taxon>
        <taxon>Ceratitis</taxon>
        <taxon>Ceratitis</taxon>
    </lineage>
</organism>
<dbReference type="OrthoDB" id="5573735at2759"/>
<dbReference type="InterPro" id="IPR032695">
    <property type="entry name" value="Integrin_dom_sf"/>
</dbReference>
<comment type="subcellular location">
    <subcellularLocation>
        <location evidence="1 11">Membrane</location>
        <topology evidence="1 11">Single-pass type I membrane protein</topology>
    </subcellularLocation>
</comment>
<protein>
    <submittedName>
        <fullName evidence="12">(Mediterranean fruit fly) hypothetical protein</fullName>
    </submittedName>
</protein>
<feature type="repeat" description="FG-GAP" evidence="10">
    <location>
        <begin position="363"/>
        <end position="422"/>
    </location>
</feature>
<dbReference type="Pfam" id="PF01839">
    <property type="entry name" value="FG-GAP"/>
    <property type="match status" value="3"/>
</dbReference>
<dbReference type="Proteomes" id="UP000606786">
    <property type="component" value="Unassembled WGS sequence"/>
</dbReference>
<dbReference type="PRINTS" id="PR01185">
    <property type="entry name" value="INTEGRINA"/>
</dbReference>
<evidence type="ECO:0000256" key="10">
    <source>
        <dbReference type="PROSITE-ProRule" id="PRU00803"/>
    </source>
</evidence>
<dbReference type="GO" id="GO:0048468">
    <property type="term" value="P:cell development"/>
    <property type="evidence" value="ECO:0007669"/>
    <property type="project" value="UniProtKB-ARBA"/>
</dbReference>
<dbReference type="SUPFAM" id="SSF69179">
    <property type="entry name" value="Integrin domains"/>
    <property type="match status" value="2"/>
</dbReference>
<feature type="chain" id="PRO_5033098223" evidence="11">
    <location>
        <begin position="22"/>
        <end position="1016"/>
    </location>
</feature>
<keyword evidence="3 11" id="KW-0732">Signal</keyword>
<feature type="repeat" description="FG-GAP" evidence="10">
    <location>
        <begin position="300"/>
        <end position="360"/>
    </location>
</feature>
<evidence type="ECO:0000256" key="6">
    <source>
        <dbReference type="ARBA" id="ARBA00023037"/>
    </source>
</evidence>
<dbReference type="InterPro" id="IPR013517">
    <property type="entry name" value="FG-GAP"/>
</dbReference>
<evidence type="ECO:0000256" key="2">
    <source>
        <dbReference type="ARBA" id="ARBA00008054"/>
    </source>
</evidence>
<keyword evidence="5 11" id="KW-0130">Cell adhesion</keyword>
<keyword evidence="4" id="KW-0677">Repeat</keyword>
<sequence>MYRVEIFAGIVYLYLSSVVQSFNLAPLPNVIINGPINDARGIGKGDEKYSAYFGYTIVLRETSVLIGAPRAVTAQPDNTSVETGIIYKYDLRAKELKPFELENNVTFETFYGLQQSKSRQWLGGAMDGGSRDADPLIACAPLQTATKINNGGFMHGACYWTNNTLHAEKQNRISWILSPFAAKGEHDKQENENLKYSFLRYGQYGFSILLTANNKTVIAGAPGLLNWEGKVIHFDLQNKKSHRTKTHTSAPKPQYKGYAVGYGYFNASDPQQMSYVASAPKGRVQIYTDAKRWSQNMFPMQTGYYGTQYGEFYGYSLLVEDLNGDGLDDILVSAPHRIVNNIFEAGAVHMHINQGNANQLNFERSLLESPFPSSGHFGTALSKLGDINKDGYKDVAISAPFAGSQRHGAVAIYFGGPNGLETQPRQILNVSVDYLGTGGEGFFGQALSKGVDIDGNDYNDLAVGAPNADKVFIYRTYPVVKINATMEPRNLIIPTNETLLRLEFCINILSNSTKVKKQDISVDLSAGDKEERINVTHCFRDELLSADFESKCYICNAPLKYDERFMFVPIILELSYRLKNDGSRLNSSEFCEDCAIVDPGWPSLAQSHIQYLHNCQGSVCNVDLRLQSVNMPKSLTLGTDKILPLRYNITNVGEEAYYTMLTITFSINVPFAKMPAECVQDFDYGMTVKCNLAKRRAFTNATVVELSLDLSNVVGYTVLNISASVFSTGVEQRPADNEVFDQITLFTSAEIWVTETSSNKIASVTDDHQIMPVSTSFEIQNAGPSPLSFYHLVIDFPIGYDDTKYISNYSAQALFKGLEYPISEFVTSAPVSSPTLNNSEILHQNHILGNHTTILICEINEESKLKMLCAQSDIQLPKVLFAGENLTLVLNFDLNWENVGEALLSEAHEYLAHIARVSVKPNTPVNGNLNVKHHYKGSVFMKISKRNALWIYISAIIGGILLLVAVVLLLRRYGFFKRLTKEEMEKNFNEKQEKARMKEDLDVCFAEIEEEKTASS</sequence>
<dbReference type="PROSITE" id="PS51470">
    <property type="entry name" value="FG_GAP"/>
    <property type="match status" value="3"/>
</dbReference>
<evidence type="ECO:0000256" key="9">
    <source>
        <dbReference type="ARBA" id="ARBA00023180"/>
    </source>
</evidence>
<evidence type="ECO:0000256" key="7">
    <source>
        <dbReference type="ARBA" id="ARBA00023136"/>
    </source>
</evidence>
<evidence type="ECO:0000256" key="3">
    <source>
        <dbReference type="ARBA" id="ARBA00022729"/>
    </source>
</evidence>
<reference evidence="12" key="1">
    <citation type="submission" date="2020-11" db="EMBL/GenBank/DDBJ databases">
        <authorList>
            <person name="Whitehead M."/>
        </authorList>
    </citation>
    <scope>NUCLEOTIDE SEQUENCE</scope>
    <source>
        <strain evidence="12">EGII</strain>
    </source>
</reference>
<dbReference type="SUPFAM" id="SSF69318">
    <property type="entry name" value="Integrin alpha N-terminal domain"/>
    <property type="match status" value="1"/>
</dbReference>
<dbReference type="InterPro" id="IPR000413">
    <property type="entry name" value="Integrin_alpha"/>
</dbReference>
<dbReference type="Gene3D" id="2.130.10.130">
    <property type="entry name" value="Integrin alpha, N-terminal"/>
    <property type="match status" value="1"/>
</dbReference>
<dbReference type="InterPro" id="IPR028994">
    <property type="entry name" value="Integrin_alpha_N"/>
</dbReference>
<proteinExistence type="inferred from homology"/>
<feature type="transmembrane region" description="Helical" evidence="11">
    <location>
        <begin position="949"/>
        <end position="970"/>
    </location>
</feature>
<evidence type="ECO:0000256" key="8">
    <source>
        <dbReference type="ARBA" id="ARBA00023170"/>
    </source>
</evidence>
<dbReference type="Gene3D" id="2.60.40.1510">
    <property type="entry name" value="ntegrin, alpha v. Chain A, domain 3"/>
    <property type="match status" value="1"/>
</dbReference>
<dbReference type="PANTHER" id="PTHR23220:SF83">
    <property type="entry name" value="INTEGRIN ALPHA-PS3-RELATED"/>
    <property type="match status" value="1"/>
</dbReference>
<dbReference type="EMBL" id="CAJHJT010000056">
    <property type="protein sequence ID" value="CAD7013280.1"/>
    <property type="molecule type" value="Genomic_DNA"/>
</dbReference>
<evidence type="ECO:0000256" key="5">
    <source>
        <dbReference type="ARBA" id="ARBA00022889"/>
    </source>
</evidence>
<dbReference type="GO" id="GO:0008305">
    <property type="term" value="C:integrin complex"/>
    <property type="evidence" value="ECO:0007669"/>
    <property type="project" value="InterPro"/>
</dbReference>
<gene>
    <name evidence="12" type="ORF">CCAP1982_LOCUS21351</name>
</gene>
<dbReference type="SMART" id="SM00191">
    <property type="entry name" value="Int_alpha"/>
    <property type="match status" value="4"/>
</dbReference>
<accession>A0A811VDA7</accession>
<evidence type="ECO:0000256" key="11">
    <source>
        <dbReference type="RuleBase" id="RU003762"/>
    </source>
</evidence>
<dbReference type="GO" id="GO:0007157">
    <property type="term" value="P:heterophilic cell-cell adhesion via plasma membrane cell adhesion molecules"/>
    <property type="evidence" value="ECO:0007669"/>
    <property type="project" value="UniProtKB-ARBA"/>
</dbReference>
<dbReference type="GO" id="GO:0033627">
    <property type="term" value="P:cell adhesion mediated by integrin"/>
    <property type="evidence" value="ECO:0007669"/>
    <property type="project" value="TreeGrafter"/>
</dbReference>
<keyword evidence="11" id="KW-0812">Transmembrane</keyword>
<dbReference type="AlphaFoldDB" id="A0A811VDA7"/>
<evidence type="ECO:0000313" key="13">
    <source>
        <dbReference type="Proteomes" id="UP000606786"/>
    </source>
</evidence>
<keyword evidence="6 11" id="KW-0401">Integrin</keyword>
<feature type="repeat" description="FG-GAP" evidence="10">
    <location>
        <begin position="429"/>
        <end position="491"/>
    </location>
</feature>
<comment type="similarity">
    <text evidence="2 11">Belongs to the integrin alpha chain family.</text>
</comment>
<dbReference type="GO" id="GO:0007229">
    <property type="term" value="P:integrin-mediated signaling pathway"/>
    <property type="evidence" value="ECO:0007669"/>
    <property type="project" value="UniProtKB-KW"/>
</dbReference>
<dbReference type="GO" id="GO:0007160">
    <property type="term" value="P:cell-matrix adhesion"/>
    <property type="evidence" value="ECO:0007669"/>
    <property type="project" value="TreeGrafter"/>
</dbReference>
<keyword evidence="7 11" id="KW-0472">Membrane</keyword>